<feature type="region of interest" description="Disordered" evidence="1">
    <location>
        <begin position="28"/>
        <end position="78"/>
    </location>
</feature>
<organism evidence="3">
    <name type="scientific">Panicum hallii</name>
    <dbReference type="NCBI Taxonomy" id="206008"/>
    <lineage>
        <taxon>Eukaryota</taxon>
        <taxon>Viridiplantae</taxon>
        <taxon>Streptophyta</taxon>
        <taxon>Embryophyta</taxon>
        <taxon>Tracheophyta</taxon>
        <taxon>Spermatophyta</taxon>
        <taxon>Magnoliopsida</taxon>
        <taxon>Liliopsida</taxon>
        <taxon>Poales</taxon>
        <taxon>Poaceae</taxon>
        <taxon>PACMAD clade</taxon>
        <taxon>Panicoideae</taxon>
        <taxon>Panicodae</taxon>
        <taxon>Paniceae</taxon>
        <taxon>Panicinae</taxon>
        <taxon>Panicum</taxon>
        <taxon>Panicum sect. Panicum</taxon>
    </lineage>
</organism>
<reference evidence="3" key="1">
    <citation type="submission" date="2018-04" db="EMBL/GenBank/DDBJ databases">
        <title>WGS assembly of Panicum hallii.</title>
        <authorList>
            <person name="Lovell J."/>
            <person name="Jenkins J."/>
            <person name="Lowry D."/>
            <person name="Mamidi S."/>
            <person name="Sreedasyam A."/>
            <person name="Weng X."/>
            <person name="Barry K."/>
            <person name="Bonette J."/>
            <person name="Campitelli B."/>
            <person name="Daum C."/>
            <person name="Gordon S."/>
            <person name="Gould B."/>
            <person name="Lipzen A."/>
            <person name="Macqueen A."/>
            <person name="Palacio-Mejia J."/>
            <person name="Plott C."/>
            <person name="Shakirov E."/>
            <person name="Shu S."/>
            <person name="Yoshinaga Y."/>
            <person name="Zane M."/>
            <person name="Rokhsar D."/>
            <person name="Grimwood J."/>
            <person name="Schmutz J."/>
            <person name="Juenger T."/>
        </authorList>
    </citation>
    <scope>NUCLEOTIDE SEQUENCE [LARGE SCALE GENOMIC DNA]</scope>
    <source>
        <strain evidence="3">FIL2</strain>
    </source>
</reference>
<feature type="compositionally biased region" description="Basic residues" evidence="1">
    <location>
        <begin position="58"/>
        <end position="72"/>
    </location>
</feature>
<accession>A0A2S3H3G4</accession>
<feature type="chain" id="PRO_5015763803" evidence="2">
    <location>
        <begin position="21"/>
        <end position="78"/>
    </location>
</feature>
<dbReference type="AlphaFoldDB" id="A0A2S3H3G4"/>
<evidence type="ECO:0000256" key="2">
    <source>
        <dbReference type="SAM" id="SignalP"/>
    </source>
</evidence>
<dbReference type="Gramene" id="PAN14360">
    <property type="protein sequence ID" value="PAN14360"/>
    <property type="gene ID" value="PAHAL_2G403600"/>
</dbReference>
<keyword evidence="2" id="KW-0732">Signal</keyword>
<dbReference type="EMBL" id="CM008047">
    <property type="protein sequence ID" value="PAN14360.1"/>
    <property type="molecule type" value="Genomic_DNA"/>
</dbReference>
<protein>
    <submittedName>
        <fullName evidence="3">Uncharacterized protein</fullName>
    </submittedName>
</protein>
<gene>
    <name evidence="3" type="ORF">PAHAL_2G403600</name>
</gene>
<evidence type="ECO:0000313" key="3">
    <source>
        <dbReference type="EMBL" id="PAN14360.1"/>
    </source>
</evidence>
<feature type="signal peptide" evidence="2">
    <location>
        <begin position="1"/>
        <end position="20"/>
    </location>
</feature>
<evidence type="ECO:0000256" key="1">
    <source>
        <dbReference type="SAM" id="MobiDB-lite"/>
    </source>
</evidence>
<name>A0A2S3H3G4_9POAL</name>
<proteinExistence type="predicted"/>
<dbReference type="Proteomes" id="UP000243499">
    <property type="component" value="Chromosome 2"/>
</dbReference>
<sequence>MPSWFLSSAAAAALLPAGIARERQVEGPVARRKVGPAMRRRKEAQAVEARAKSVGQAIRRRSPRGRRRRRHFLRDDFD</sequence>
<feature type="compositionally biased region" description="Basic residues" evidence="1">
    <location>
        <begin position="30"/>
        <end position="42"/>
    </location>
</feature>